<dbReference type="InterPro" id="IPR011990">
    <property type="entry name" value="TPR-like_helical_dom_sf"/>
</dbReference>
<dbReference type="STRING" id="1387353.BSF38_05368"/>
<dbReference type="SUPFAM" id="SSF48452">
    <property type="entry name" value="TPR-like"/>
    <property type="match status" value="1"/>
</dbReference>
<keyword evidence="3" id="KW-1185">Reference proteome</keyword>
<feature type="transmembrane region" description="Helical" evidence="1">
    <location>
        <begin position="6"/>
        <end position="23"/>
    </location>
</feature>
<dbReference type="KEGG" id="pbor:BSF38_05368"/>
<feature type="transmembrane region" description="Helical" evidence="1">
    <location>
        <begin position="28"/>
        <end position="47"/>
    </location>
</feature>
<evidence type="ECO:0000256" key="1">
    <source>
        <dbReference type="SAM" id="Phobius"/>
    </source>
</evidence>
<reference evidence="3" key="1">
    <citation type="submission" date="2016-12" db="EMBL/GenBank/DDBJ databases">
        <title>Comparative genomics of four Isosphaeraceae planctomycetes: a common pool of plasmids and glycoside hydrolase genes.</title>
        <authorList>
            <person name="Ivanova A."/>
        </authorList>
    </citation>
    <scope>NUCLEOTIDE SEQUENCE [LARGE SCALE GENOMIC DNA]</scope>
    <source>
        <strain evidence="3">PX4</strain>
    </source>
</reference>
<dbReference type="EMBL" id="CP019082">
    <property type="protein sequence ID" value="APW63791.1"/>
    <property type="molecule type" value="Genomic_DNA"/>
</dbReference>
<feature type="transmembrane region" description="Helical" evidence="1">
    <location>
        <begin position="105"/>
        <end position="126"/>
    </location>
</feature>
<dbReference type="Proteomes" id="UP000186309">
    <property type="component" value="Chromosome"/>
</dbReference>
<accession>A0A1U7CXZ8</accession>
<name>A0A1U7CXZ8_9BACT</name>
<evidence type="ECO:0000313" key="3">
    <source>
        <dbReference type="Proteomes" id="UP000186309"/>
    </source>
</evidence>
<dbReference type="AlphaFoldDB" id="A0A1U7CXZ8"/>
<keyword evidence="1" id="KW-1133">Transmembrane helix</keyword>
<feature type="transmembrane region" description="Helical" evidence="1">
    <location>
        <begin position="264"/>
        <end position="284"/>
    </location>
</feature>
<feature type="transmembrane region" description="Helical" evidence="1">
    <location>
        <begin position="138"/>
        <end position="158"/>
    </location>
</feature>
<feature type="transmembrane region" description="Helical" evidence="1">
    <location>
        <begin position="217"/>
        <end position="235"/>
    </location>
</feature>
<organism evidence="2 3">
    <name type="scientific">Paludisphaera borealis</name>
    <dbReference type="NCBI Taxonomy" id="1387353"/>
    <lineage>
        <taxon>Bacteria</taxon>
        <taxon>Pseudomonadati</taxon>
        <taxon>Planctomycetota</taxon>
        <taxon>Planctomycetia</taxon>
        <taxon>Isosphaerales</taxon>
        <taxon>Isosphaeraceae</taxon>
        <taxon>Paludisphaera</taxon>
    </lineage>
</organism>
<gene>
    <name evidence="2" type="ORF">BSF38_05368</name>
</gene>
<protein>
    <submittedName>
        <fullName evidence="2">Uncharacterized protein</fullName>
    </submittedName>
</protein>
<keyword evidence="1" id="KW-0472">Membrane</keyword>
<dbReference type="OrthoDB" id="9766798at2"/>
<feature type="transmembrane region" description="Helical" evidence="1">
    <location>
        <begin position="349"/>
        <end position="377"/>
    </location>
</feature>
<feature type="transmembrane region" description="Helical" evidence="1">
    <location>
        <begin position="241"/>
        <end position="257"/>
    </location>
</feature>
<dbReference type="RefSeq" id="WP_145952345.1">
    <property type="nucleotide sequence ID" value="NZ_CP019082.1"/>
</dbReference>
<feature type="transmembrane region" description="Helical" evidence="1">
    <location>
        <begin position="194"/>
        <end position="210"/>
    </location>
</feature>
<proteinExistence type="predicted"/>
<keyword evidence="1" id="KW-0812">Transmembrane</keyword>
<evidence type="ECO:0000313" key="2">
    <source>
        <dbReference type="EMBL" id="APW63791.1"/>
    </source>
</evidence>
<feature type="transmembrane region" description="Helical" evidence="1">
    <location>
        <begin position="53"/>
        <end position="70"/>
    </location>
</feature>
<sequence>MYFLVPVTLIAWIPFCLVLFAVIPRRQAVVIGIIAAWLFLPPSGISIAGLPDYGKGSAFSYGILLGTLLFMPDRILQFRPHWLDVMMICHCVCPMASSLTNGLGAYDGTSGCVASVITWAFPYLVGRIHFNDERSLRDLLIGIVVGGLVYVPFCLYEMRMSPTLLTTVYGIGGFSGERLGGWRPRVFFPDGLELGMWMSISSLSAVWLWQRRVLTSMAGYSFGSFILPVLLIITVLCRSSGALLLLMTGLAILWLSVRFNSRLLMLSLLSVPILYVAIRVPNLWDYGGLVSFLTNNFSPARAQSLEFRFQNEDILINKAVQQPIFGWAGWGRSRVFDANGKDISITDGLWIILLGQGGMVGLASFLAIFLLPALVFLGRYQPKRWAEPALAAQSAVVCIIGIYMIDCLLNGFVNSVYVVALGGLVSCLQRGPASDAAHTLRGVGGGNGIGDDCDGDVRPLGGGRREGGLADRYIELARNSRRSGSYKNAGSAWRCAYELLVSQSAADDDAELSRRRFDCANDLAWFLLSRPDPEPGDRVEAVDLARQATQANPENPTYWNTLAAALCRVGDDQAAIDSIERGLALNAAPSSFDFAVLALAHARLGRREQAAQWLAEAREWRKRSQVASTLLDELIEESQTALAS</sequence>
<dbReference type="Gene3D" id="1.25.40.10">
    <property type="entry name" value="Tetratricopeptide repeat domain"/>
    <property type="match status" value="1"/>
</dbReference>